<dbReference type="AlphaFoldDB" id="A0A0A9AHH5"/>
<proteinExistence type="predicted"/>
<protein>
    <submittedName>
        <fullName evidence="1">Uncharacterized protein</fullName>
    </submittedName>
</protein>
<reference evidence="1" key="1">
    <citation type="submission" date="2014-09" db="EMBL/GenBank/DDBJ databases">
        <authorList>
            <person name="Magalhaes I.L.F."/>
            <person name="Oliveira U."/>
            <person name="Santos F.R."/>
            <person name="Vidigal T.H.D.A."/>
            <person name="Brescovit A.D."/>
            <person name="Santos A.J."/>
        </authorList>
    </citation>
    <scope>NUCLEOTIDE SEQUENCE</scope>
    <source>
        <tissue evidence="1">Shoot tissue taken approximately 20 cm above the soil surface</tissue>
    </source>
</reference>
<sequence length="37" mass="4205">MCQLRSGFHLNIGCSSSHMQIFLDAGYFMEMHARLAT</sequence>
<reference evidence="1" key="2">
    <citation type="journal article" date="2015" name="Data Brief">
        <title>Shoot transcriptome of the giant reed, Arundo donax.</title>
        <authorList>
            <person name="Barrero R.A."/>
            <person name="Guerrero F.D."/>
            <person name="Moolhuijzen P."/>
            <person name="Goolsby J.A."/>
            <person name="Tidwell J."/>
            <person name="Bellgard S.E."/>
            <person name="Bellgard M.I."/>
        </authorList>
    </citation>
    <scope>NUCLEOTIDE SEQUENCE</scope>
    <source>
        <tissue evidence="1">Shoot tissue taken approximately 20 cm above the soil surface</tissue>
    </source>
</reference>
<organism evidence="1">
    <name type="scientific">Arundo donax</name>
    <name type="common">Giant reed</name>
    <name type="synonym">Donax arundinaceus</name>
    <dbReference type="NCBI Taxonomy" id="35708"/>
    <lineage>
        <taxon>Eukaryota</taxon>
        <taxon>Viridiplantae</taxon>
        <taxon>Streptophyta</taxon>
        <taxon>Embryophyta</taxon>
        <taxon>Tracheophyta</taxon>
        <taxon>Spermatophyta</taxon>
        <taxon>Magnoliopsida</taxon>
        <taxon>Liliopsida</taxon>
        <taxon>Poales</taxon>
        <taxon>Poaceae</taxon>
        <taxon>PACMAD clade</taxon>
        <taxon>Arundinoideae</taxon>
        <taxon>Arundineae</taxon>
        <taxon>Arundo</taxon>
    </lineage>
</organism>
<name>A0A0A9AHH5_ARUDO</name>
<accession>A0A0A9AHH5</accession>
<dbReference type="EMBL" id="GBRH01251348">
    <property type="protein sequence ID" value="JAD46547.1"/>
    <property type="molecule type" value="Transcribed_RNA"/>
</dbReference>
<evidence type="ECO:0000313" key="1">
    <source>
        <dbReference type="EMBL" id="JAD46547.1"/>
    </source>
</evidence>